<dbReference type="Proteomes" id="UP000664169">
    <property type="component" value="Unassembled WGS sequence"/>
</dbReference>
<evidence type="ECO:0000313" key="1">
    <source>
        <dbReference type="EMBL" id="CAF9911763.1"/>
    </source>
</evidence>
<protein>
    <submittedName>
        <fullName evidence="1">Uncharacterized protein</fullName>
    </submittedName>
</protein>
<dbReference type="AlphaFoldDB" id="A0A8H3EU64"/>
<comment type="caution">
    <text evidence="1">The sequence shown here is derived from an EMBL/GenBank/DDBJ whole genome shotgun (WGS) entry which is preliminary data.</text>
</comment>
<name>A0A8H3EU64_9LECA</name>
<evidence type="ECO:0000313" key="2">
    <source>
        <dbReference type="Proteomes" id="UP000664169"/>
    </source>
</evidence>
<sequence>MAIVVPFEIAYEIAQHAYYMDRVVSRYLLRVLGLAWKKILPQLKGTSQSFRYATDAILFREVTVTQMDLRSIAKMDVMLKSPSICSSIREYKFSPSVYPAFSPYSPDRPRGYFRPRKTPRFHESHRWEFGYVHEGQQLLREQLEIMNFSKSELKEVQHEPYSPLRSRLMSLPYLGIITQLSNLRSLHITYNPEVINQNDPFHYRLKDDISEGLGSLLVTSLLRLDHFTLLCPTLTDIERIVDSMSRAQMGQCTHVSSKIRILHISLSKETLSHKGREIDLVFKVHAHLNGGKPLQELLKFLPEIEELTLMFCTTGGVNNTLLLQHFDPPPLERLRKLTLFNLGFTSDAFKRLTSKTSFFRSRIFGNLVLCDKNASWVDCIRAWLPDSLCGSDTSIPLHLFIHCKLGYLNHEVCDEKALETLAQLDGKTLKDMTTVDWKMIALIEQG</sequence>
<proteinExistence type="predicted"/>
<gene>
    <name evidence="1" type="ORF">GOMPHAMPRED_007512</name>
</gene>
<dbReference type="EMBL" id="CAJPDQ010000006">
    <property type="protein sequence ID" value="CAF9911763.1"/>
    <property type="molecule type" value="Genomic_DNA"/>
</dbReference>
<reference evidence="1" key="1">
    <citation type="submission" date="2021-03" db="EMBL/GenBank/DDBJ databases">
        <authorList>
            <person name="Tagirdzhanova G."/>
        </authorList>
    </citation>
    <scope>NUCLEOTIDE SEQUENCE</scope>
</reference>
<accession>A0A8H3EU64</accession>
<keyword evidence="2" id="KW-1185">Reference proteome</keyword>
<organism evidence="1 2">
    <name type="scientific">Gomphillus americanus</name>
    <dbReference type="NCBI Taxonomy" id="1940652"/>
    <lineage>
        <taxon>Eukaryota</taxon>
        <taxon>Fungi</taxon>
        <taxon>Dikarya</taxon>
        <taxon>Ascomycota</taxon>
        <taxon>Pezizomycotina</taxon>
        <taxon>Lecanoromycetes</taxon>
        <taxon>OSLEUM clade</taxon>
        <taxon>Ostropomycetidae</taxon>
        <taxon>Ostropales</taxon>
        <taxon>Graphidaceae</taxon>
        <taxon>Gomphilloideae</taxon>
        <taxon>Gomphillus</taxon>
    </lineage>
</organism>